<dbReference type="InterPro" id="IPR052143">
    <property type="entry name" value="Mitoribosomal_bL36m"/>
</dbReference>
<keyword evidence="5" id="KW-0496">Mitochondrion</keyword>
<dbReference type="GO" id="GO:0006412">
    <property type="term" value="P:translation"/>
    <property type="evidence" value="ECO:0007669"/>
    <property type="project" value="InterPro"/>
</dbReference>
<dbReference type="HAMAP" id="MF_00251">
    <property type="entry name" value="Ribosomal_bL36"/>
    <property type="match status" value="1"/>
</dbReference>
<keyword evidence="6 7" id="KW-0687">Ribonucleoprotein</keyword>
<dbReference type="InterPro" id="IPR000473">
    <property type="entry name" value="Ribosomal_bL36"/>
</dbReference>
<keyword evidence="3" id="KW-0809">Transit peptide</keyword>
<reference evidence="8 9" key="1">
    <citation type="submission" date="2020-05" db="EMBL/GenBank/DDBJ databases">
        <authorList>
            <person name="Casaregola S."/>
            <person name="Devillers H."/>
            <person name="Grondin C."/>
        </authorList>
    </citation>
    <scope>NUCLEOTIDE SEQUENCE [LARGE SCALE GENOMIC DNA]</scope>
    <source>
        <strain evidence="8 9">CLIB 1767</strain>
    </source>
</reference>
<evidence type="ECO:0000256" key="7">
    <source>
        <dbReference type="RuleBase" id="RU000570"/>
    </source>
</evidence>
<keyword evidence="9" id="KW-1185">Reference proteome</keyword>
<name>A0A8H2VJW4_9SACH</name>
<dbReference type="EMBL" id="CAEFZW010000011">
    <property type="protein sequence ID" value="CAB4256705.1"/>
    <property type="molecule type" value="Genomic_DNA"/>
</dbReference>
<comment type="subcellular location">
    <subcellularLocation>
        <location evidence="1">Mitochondrion</location>
    </subcellularLocation>
</comment>
<keyword evidence="4 7" id="KW-0689">Ribosomal protein</keyword>
<dbReference type="NCBIfam" id="TIGR01022">
    <property type="entry name" value="rpmJ_bact"/>
    <property type="match status" value="1"/>
</dbReference>
<dbReference type="InterPro" id="IPR035977">
    <property type="entry name" value="Ribosomal_bL36_sp"/>
</dbReference>
<sequence length="95" mass="10945">MSGVLLRSGLRSVLKTRMGLTTIVRDMLTRSYSLNAFNTMNRVMIRSPLTLVVATRGFKVKSSLKKFCKDCYIVRRKGRVYVYCKSNHKHKQRSG</sequence>
<dbReference type="SUPFAM" id="SSF57840">
    <property type="entry name" value="Ribosomal protein L36"/>
    <property type="match status" value="1"/>
</dbReference>
<evidence type="ECO:0000256" key="2">
    <source>
        <dbReference type="ARBA" id="ARBA00007645"/>
    </source>
</evidence>
<proteinExistence type="inferred from homology"/>
<evidence type="ECO:0000256" key="6">
    <source>
        <dbReference type="ARBA" id="ARBA00023274"/>
    </source>
</evidence>
<dbReference type="OrthoDB" id="10265903at2759"/>
<dbReference type="Proteomes" id="UP000644660">
    <property type="component" value="Unassembled WGS sequence"/>
</dbReference>
<organism evidence="8 9">
    <name type="scientific">Maudiozyma barnettii</name>
    <dbReference type="NCBI Taxonomy" id="61262"/>
    <lineage>
        <taxon>Eukaryota</taxon>
        <taxon>Fungi</taxon>
        <taxon>Dikarya</taxon>
        <taxon>Ascomycota</taxon>
        <taxon>Saccharomycotina</taxon>
        <taxon>Saccharomycetes</taxon>
        <taxon>Saccharomycetales</taxon>
        <taxon>Saccharomycetaceae</taxon>
        <taxon>Maudiozyma</taxon>
    </lineage>
</organism>
<evidence type="ECO:0000256" key="4">
    <source>
        <dbReference type="ARBA" id="ARBA00022980"/>
    </source>
</evidence>
<dbReference type="GO" id="GO:0005762">
    <property type="term" value="C:mitochondrial large ribosomal subunit"/>
    <property type="evidence" value="ECO:0007669"/>
    <property type="project" value="TreeGrafter"/>
</dbReference>
<protein>
    <recommendedName>
        <fullName evidence="7">Ribosomal protein</fullName>
    </recommendedName>
</protein>
<comment type="similarity">
    <text evidence="2 7">Belongs to the bacterial ribosomal protein bL36 family.</text>
</comment>
<dbReference type="AlphaFoldDB" id="A0A8H2VJW4"/>
<dbReference type="PANTHER" id="PTHR46909">
    <property type="entry name" value="39S RIBOSOMAL PROTEIN L36, MITOCHONDRIAL"/>
    <property type="match status" value="1"/>
</dbReference>
<evidence type="ECO:0000256" key="1">
    <source>
        <dbReference type="ARBA" id="ARBA00004173"/>
    </source>
</evidence>
<dbReference type="PANTHER" id="PTHR46909:SF1">
    <property type="entry name" value="LARGE RIBOSOMAL SUBUNIT PROTEIN BL36M"/>
    <property type="match status" value="1"/>
</dbReference>
<dbReference type="RefSeq" id="XP_041408549.1">
    <property type="nucleotide sequence ID" value="XM_041552615.1"/>
</dbReference>
<dbReference type="Pfam" id="PF00444">
    <property type="entry name" value="Ribosomal_L36"/>
    <property type="match status" value="1"/>
</dbReference>
<evidence type="ECO:0000313" key="8">
    <source>
        <dbReference type="EMBL" id="CAB4256705.1"/>
    </source>
</evidence>
<evidence type="ECO:0000256" key="5">
    <source>
        <dbReference type="ARBA" id="ARBA00023128"/>
    </source>
</evidence>
<comment type="caution">
    <text evidence="8">The sequence shown here is derived from an EMBL/GenBank/DDBJ whole genome shotgun (WGS) entry which is preliminary data.</text>
</comment>
<dbReference type="GO" id="GO:0003735">
    <property type="term" value="F:structural constituent of ribosome"/>
    <property type="evidence" value="ECO:0007669"/>
    <property type="project" value="InterPro"/>
</dbReference>
<gene>
    <name evidence="8" type="ORF">KABA2_11S01386</name>
</gene>
<dbReference type="GeneID" id="64859794"/>
<evidence type="ECO:0000313" key="9">
    <source>
        <dbReference type="Proteomes" id="UP000644660"/>
    </source>
</evidence>
<accession>A0A8H2VJW4</accession>
<evidence type="ECO:0000256" key="3">
    <source>
        <dbReference type="ARBA" id="ARBA00022946"/>
    </source>
</evidence>